<dbReference type="GO" id="GO:0009055">
    <property type="term" value="F:electron transfer activity"/>
    <property type="evidence" value="ECO:0007669"/>
    <property type="project" value="InterPro"/>
</dbReference>
<feature type="domain" description="Electron transfer flavoprotein alpha/beta-subunit N-terminal" evidence="7">
    <location>
        <begin position="4"/>
        <end position="187"/>
    </location>
</feature>
<dbReference type="KEGG" id="broo:brsh051_05880"/>
<dbReference type="InterPro" id="IPR014729">
    <property type="entry name" value="Rossmann-like_a/b/a_fold"/>
</dbReference>
<feature type="binding site" evidence="6">
    <location>
        <position position="211"/>
    </location>
    <ligand>
        <name>FAD</name>
        <dbReference type="ChEBI" id="CHEBI:57692"/>
    </ligand>
</feature>
<sequence length="327" mass="32445">MSIILVPAEHAAGEINPTVGPALSVASELGEAAAVLVVNSAADAAPLAAKLGALGASRVYVATADDVLVTPLVDALQAAVSAAGEVGAVILPASLEAREAGARLAVRLGSGLITDASDVQRVDGQLVATQVVLGGDYTITSTAGAAGIPVIGVTLTVRDAAAPAVASPAIVDLAPQPVSARSARVTARNHVQASSDRPNLQTAKVVVSGGRGLGSAQGFQLVEQLADSLGAAVGASRAAVDSGYCDHRLQVGQTGVTVTPDVYIALGISGAMQHLAGMQSAKTIIAINKDADAPIFEVADLGVVGDLRTILPELISQVSARNASQGD</sequence>
<dbReference type="InterPro" id="IPR014731">
    <property type="entry name" value="ETF_asu_C"/>
</dbReference>
<dbReference type="RefSeq" id="WP_286268481.1">
    <property type="nucleotide sequence ID" value="NZ_AP028056.1"/>
</dbReference>
<keyword evidence="9" id="KW-1185">Reference proteome</keyword>
<dbReference type="Gene3D" id="3.40.50.1220">
    <property type="entry name" value="TPP-binding domain"/>
    <property type="match status" value="1"/>
</dbReference>
<feature type="binding site" evidence="6">
    <location>
        <begin position="236"/>
        <end position="237"/>
    </location>
    <ligand>
        <name>FAD</name>
        <dbReference type="ChEBI" id="CHEBI:57692"/>
    </ligand>
</feature>
<evidence type="ECO:0000313" key="9">
    <source>
        <dbReference type="Proteomes" id="UP001431656"/>
    </source>
</evidence>
<dbReference type="EMBL" id="AP028056">
    <property type="protein sequence ID" value="BEH01307.1"/>
    <property type="molecule type" value="Genomic_DNA"/>
</dbReference>
<dbReference type="InterPro" id="IPR029035">
    <property type="entry name" value="DHS-like_NAD/FAD-binding_dom"/>
</dbReference>
<organism evidence="8 9">
    <name type="scientific">Brooklawnia propionicigenes</name>
    <dbReference type="NCBI Taxonomy" id="3041175"/>
    <lineage>
        <taxon>Bacteria</taxon>
        <taxon>Bacillati</taxon>
        <taxon>Actinomycetota</taxon>
        <taxon>Actinomycetes</taxon>
        <taxon>Propionibacteriales</taxon>
        <taxon>Propionibacteriaceae</taxon>
        <taxon>Brooklawnia</taxon>
    </lineage>
</organism>
<dbReference type="PANTHER" id="PTHR43153:SF1">
    <property type="entry name" value="ELECTRON TRANSFER FLAVOPROTEIN SUBUNIT ALPHA, MITOCHONDRIAL"/>
    <property type="match status" value="1"/>
</dbReference>
<name>A0AAN0K634_9ACTN</name>
<dbReference type="Pfam" id="PF01012">
    <property type="entry name" value="ETF"/>
    <property type="match status" value="1"/>
</dbReference>
<dbReference type="PANTHER" id="PTHR43153">
    <property type="entry name" value="ELECTRON TRANSFER FLAVOPROTEIN ALPHA"/>
    <property type="match status" value="1"/>
</dbReference>
<evidence type="ECO:0000256" key="4">
    <source>
        <dbReference type="ARBA" id="ARBA00022827"/>
    </source>
</evidence>
<reference evidence="8" key="1">
    <citation type="journal article" date="2024" name="Int. J. Syst. Evol. Microbiol.">
        <title>Brooklawnia propionicigenes sp. nov., a facultatively anaerobic, propionate-producing bacterium isolated from a methanogenic reactor treating waste from cattle farms.</title>
        <authorList>
            <person name="Akita Y."/>
            <person name="Ueki A."/>
            <person name="Tonouchi A."/>
            <person name="Sugawara Y."/>
            <person name="Honma S."/>
            <person name="Kaku N."/>
            <person name="Ueki K."/>
        </authorList>
    </citation>
    <scope>NUCLEOTIDE SEQUENCE</scope>
    <source>
        <strain evidence="8">SH051</strain>
    </source>
</reference>
<gene>
    <name evidence="8" type="ORF">brsh051_05880</name>
</gene>
<evidence type="ECO:0000313" key="8">
    <source>
        <dbReference type="EMBL" id="BEH01307.1"/>
    </source>
</evidence>
<feature type="binding site" evidence="6">
    <location>
        <begin position="267"/>
        <end position="274"/>
    </location>
    <ligand>
        <name>FAD</name>
        <dbReference type="ChEBI" id="CHEBI:57692"/>
    </ligand>
</feature>
<dbReference type="SUPFAM" id="SSF52467">
    <property type="entry name" value="DHS-like NAD/FAD-binding domain"/>
    <property type="match status" value="1"/>
</dbReference>
<feature type="binding site" evidence="6">
    <location>
        <begin position="250"/>
        <end position="254"/>
    </location>
    <ligand>
        <name>FAD</name>
        <dbReference type="ChEBI" id="CHEBI:57692"/>
    </ligand>
</feature>
<dbReference type="InterPro" id="IPR001308">
    <property type="entry name" value="ETF_a/FixB"/>
</dbReference>
<evidence type="ECO:0000256" key="1">
    <source>
        <dbReference type="ARBA" id="ARBA00005817"/>
    </source>
</evidence>
<evidence type="ECO:0000259" key="7">
    <source>
        <dbReference type="SMART" id="SM00893"/>
    </source>
</evidence>
<evidence type="ECO:0000256" key="6">
    <source>
        <dbReference type="PIRSR" id="PIRSR000089-1"/>
    </source>
</evidence>
<keyword evidence="3" id="KW-0285">Flavoprotein</keyword>
<dbReference type="PIRSF" id="PIRSF000089">
    <property type="entry name" value="Electra_flavoP_a"/>
    <property type="match status" value="1"/>
</dbReference>
<dbReference type="Proteomes" id="UP001431656">
    <property type="component" value="Chromosome"/>
</dbReference>
<evidence type="ECO:0000256" key="2">
    <source>
        <dbReference type="ARBA" id="ARBA00011355"/>
    </source>
</evidence>
<dbReference type="InterPro" id="IPR014730">
    <property type="entry name" value="ETF_a/b_N"/>
</dbReference>
<comment type="cofactor">
    <cofactor evidence="6">
        <name>FAD</name>
        <dbReference type="ChEBI" id="CHEBI:57692"/>
    </cofactor>
    <text evidence="6">Binds 1 FAD per dimer.</text>
</comment>
<comment type="function">
    <text evidence="5">The electron transfer flavoprotein serves as a specific electron acceptor for other dehydrogenases. It transfers the electrons to the main respiratory chain via ETF-ubiquinone oxidoreductase (ETF dehydrogenase).</text>
</comment>
<dbReference type="GO" id="GO:0033539">
    <property type="term" value="P:fatty acid beta-oxidation using acyl-CoA dehydrogenase"/>
    <property type="evidence" value="ECO:0007669"/>
    <property type="project" value="TreeGrafter"/>
</dbReference>
<dbReference type="Pfam" id="PF00766">
    <property type="entry name" value="ETF_alpha"/>
    <property type="match status" value="1"/>
</dbReference>
<dbReference type="Gene3D" id="3.40.50.620">
    <property type="entry name" value="HUPs"/>
    <property type="match status" value="1"/>
</dbReference>
<keyword evidence="4 6" id="KW-0274">FAD</keyword>
<dbReference type="SMART" id="SM00893">
    <property type="entry name" value="ETF"/>
    <property type="match status" value="1"/>
</dbReference>
<accession>A0AAN0K634</accession>
<evidence type="ECO:0000256" key="5">
    <source>
        <dbReference type="ARBA" id="ARBA00025649"/>
    </source>
</evidence>
<dbReference type="FunFam" id="3.40.50.1220:FF:000001">
    <property type="entry name" value="Electron transfer flavoprotein, alpha subunit"/>
    <property type="match status" value="1"/>
</dbReference>
<comment type="similarity">
    <text evidence="1">Belongs to the ETF alpha-subunit/FixB family.</text>
</comment>
<proteinExistence type="inferred from homology"/>
<feature type="binding site" evidence="6">
    <location>
        <position position="288"/>
    </location>
    <ligand>
        <name>FAD</name>
        <dbReference type="ChEBI" id="CHEBI:57692"/>
    </ligand>
</feature>
<protein>
    <submittedName>
        <fullName evidence="8">Electron transfer flavoprotein subunit alpha/FixB family protein</fullName>
    </submittedName>
</protein>
<dbReference type="SUPFAM" id="SSF52402">
    <property type="entry name" value="Adenine nucleotide alpha hydrolases-like"/>
    <property type="match status" value="1"/>
</dbReference>
<dbReference type="AlphaFoldDB" id="A0AAN0K634"/>
<dbReference type="GO" id="GO:0050660">
    <property type="term" value="F:flavin adenine dinucleotide binding"/>
    <property type="evidence" value="ECO:0007669"/>
    <property type="project" value="InterPro"/>
</dbReference>
<evidence type="ECO:0000256" key="3">
    <source>
        <dbReference type="ARBA" id="ARBA00022630"/>
    </source>
</evidence>
<comment type="subunit">
    <text evidence="2">Heterodimer of an alpha and a beta subunit.</text>
</comment>